<keyword evidence="1" id="KW-0812">Transmembrane</keyword>
<feature type="transmembrane region" description="Helical" evidence="1">
    <location>
        <begin position="51"/>
        <end position="73"/>
    </location>
</feature>
<gene>
    <name evidence="2" type="ORF">PNOK_0938900</name>
</gene>
<dbReference type="AlphaFoldDB" id="A0A286U5G6"/>
<sequence>MNALAAYKPCRRYHQYHIYKGNTSKTTPPLQIKPLIGCIAYSTAINPHLGLPAWSTVIFFDTVLFSITLIKTWKAWKLAPCSQLFAVLLRDGFILYAIMLTLNVLNLVFYALPPSRAVLAGALNPIVKANYSITGSRLILNLRNASRSQILGPSSETKIETSLRFVDSGLESVS</sequence>
<evidence type="ECO:0000256" key="1">
    <source>
        <dbReference type="SAM" id="Phobius"/>
    </source>
</evidence>
<keyword evidence="1" id="KW-0472">Membrane</keyword>
<reference evidence="2 3" key="1">
    <citation type="journal article" date="2017" name="Mol. Ecol.">
        <title>Comparative and population genomic landscape of Phellinus noxius: A hypervariable fungus causing root rot in trees.</title>
        <authorList>
            <person name="Chung C.L."/>
            <person name="Lee T.J."/>
            <person name="Akiba M."/>
            <person name="Lee H.H."/>
            <person name="Kuo T.H."/>
            <person name="Liu D."/>
            <person name="Ke H.M."/>
            <person name="Yokoi T."/>
            <person name="Roa M.B."/>
            <person name="Lu M.J."/>
            <person name="Chang Y.Y."/>
            <person name="Ann P.J."/>
            <person name="Tsai J.N."/>
            <person name="Chen C.Y."/>
            <person name="Tzean S.S."/>
            <person name="Ota Y."/>
            <person name="Hattori T."/>
            <person name="Sahashi N."/>
            <person name="Liou R.F."/>
            <person name="Kikuchi T."/>
            <person name="Tsai I.J."/>
        </authorList>
    </citation>
    <scope>NUCLEOTIDE SEQUENCE [LARGE SCALE GENOMIC DNA]</scope>
    <source>
        <strain evidence="2 3">FFPRI411160</strain>
    </source>
</reference>
<evidence type="ECO:0000313" key="2">
    <source>
        <dbReference type="EMBL" id="PAV14836.1"/>
    </source>
</evidence>
<organism evidence="2 3">
    <name type="scientific">Pyrrhoderma noxium</name>
    <dbReference type="NCBI Taxonomy" id="2282107"/>
    <lineage>
        <taxon>Eukaryota</taxon>
        <taxon>Fungi</taxon>
        <taxon>Dikarya</taxon>
        <taxon>Basidiomycota</taxon>
        <taxon>Agaricomycotina</taxon>
        <taxon>Agaricomycetes</taxon>
        <taxon>Hymenochaetales</taxon>
        <taxon>Hymenochaetaceae</taxon>
        <taxon>Pyrrhoderma</taxon>
    </lineage>
</organism>
<keyword evidence="1" id="KW-1133">Transmembrane helix</keyword>
<dbReference type="Proteomes" id="UP000217199">
    <property type="component" value="Unassembled WGS sequence"/>
</dbReference>
<accession>A0A286U5G6</accession>
<dbReference type="OrthoDB" id="2756573at2759"/>
<keyword evidence="3" id="KW-1185">Reference proteome</keyword>
<evidence type="ECO:0000313" key="3">
    <source>
        <dbReference type="Proteomes" id="UP000217199"/>
    </source>
</evidence>
<name>A0A286U5G6_9AGAM</name>
<protein>
    <submittedName>
        <fullName evidence="2">Uncharacterized protein</fullName>
    </submittedName>
</protein>
<proteinExistence type="predicted"/>
<comment type="caution">
    <text evidence="2">The sequence shown here is derived from an EMBL/GenBank/DDBJ whole genome shotgun (WGS) entry which is preliminary data.</text>
</comment>
<feature type="transmembrane region" description="Helical" evidence="1">
    <location>
        <begin position="93"/>
        <end position="112"/>
    </location>
</feature>
<dbReference type="InParanoid" id="A0A286U5G6"/>
<dbReference type="EMBL" id="NBII01000011">
    <property type="protein sequence ID" value="PAV14836.1"/>
    <property type="molecule type" value="Genomic_DNA"/>
</dbReference>